<comment type="caution">
    <text evidence="1">The sequence shown here is derived from an EMBL/GenBank/DDBJ whole genome shotgun (WGS) entry which is preliminary data.</text>
</comment>
<name>A0A0F9CCY7_9ZZZZ</name>
<dbReference type="EMBL" id="LAZR01033848">
    <property type="protein sequence ID" value="KKL46939.1"/>
    <property type="molecule type" value="Genomic_DNA"/>
</dbReference>
<protein>
    <submittedName>
        <fullName evidence="1">Uncharacterized protein</fullName>
    </submittedName>
</protein>
<gene>
    <name evidence="1" type="ORF">LCGC14_2340500</name>
</gene>
<sequence>MPGQARFLPGVRTNINLKLENMKKSELVGLAVRIKTDIMEIGGNEILIEDYWMNVAGKSWMDCDNNPACLQYAMRAGLTGLPTDNNVLYGKIGWLGFLVHVNEIEDLTTNNQ</sequence>
<organism evidence="1">
    <name type="scientific">marine sediment metagenome</name>
    <dbReference type="NCBI Taxonomy" id="412755"/>
    <lineage>
        <taxon>unclassified sequences</taxon>
        <taxon>metagenomes</taxon>
        <taxon>ecological metagenomes</taxon>
    </lineage>
</organism>
<accession>A0A0F9CCY7</accession>
<reference evidence="1" key="1">
    <citation type="journal article" date="2015" name="Nature">
        <title>Complex archaea that bridge the gap between prokaryotes and eukaryotes.</title>
        <authorList>
            <person name="Spang A."/>
            <person name="Saw J.H."/>
            <person name="Jorgensen S.L."/>
            <person name="Zaremba-Niedzwiedzka K."/>
            <person name="Martijn J."/>
            <person name="Lind A.E."/>
            <person name="van Eijk R."/>
            <person name="Schleper C."/>
            <person name="Guy L."/>
            <person name="Ettema T.J."/>
        </authorList>
    </citation>
    <scope>NUCLEOTIDE SEQUENCE</scope>
</reference>
<evidence type="ECO:0000313" key="1">
    <source>
        <dbReference type="EMBL" id="KKL46939.1"/>
    </source>
</evidence>
<proteinExistence type="predicted"/>
<dbReference type="AlphaFoldDB" id="A0A0F9CCY7"/>